<evidence type="ECO:0000313" key="2">
    <source>
        <dbReference type="EMBL" id="CCH86926.1"/>
    </source>
</evidence>
<organism evidence="2 3">
    <name type="scientific">Modestobacter italicus (strain DSM 44449 / CECT 9708 / BC 501)</name>
    <dbReference type="NCBI Taxonomy" id="2732864"/>
    <lineage>
        <taxon>Bacteria</taxon>
        <taxon>Bacillati</taxon>
        <taxon>Actinomycetota</taxon>
        <taxon>Actinomycetes</taxon>
        <taxon>Geodermatophilales</taxon>
        <taxon>Geodermatophilaceae</taxon>
        <taxon>Modestobacter</taxon>
    </lineage>
</organism>
<dbReference type="InterPro" id="IPR058548">
    <property type="entry name" value="MlaB-like_STAS"/>
</dbReference>
<dbReference type="InterPro" id="IPR036513">
    <property type="entry name" value="STAS_dom_sf"/>
</dbReference>
<dbReference type="EMBL" id="FO203431">
    <property type="protein sequence ID" value="CCH86926.1"/>
    <property type="molecule type" value="Genomic_DNA"/>
</dbReference>
<keyword evidence="3" id="KW-1185">Reference proteome</keyword>
<dbReference type="InterPro" id="IPR002645">
    <property type="entry name" value="STAS_dom"/>
</dbReference>
<dbReference type="OrthoDB" id="4249752at2"/>
<dbReference type="HOGENOM" id="CLU_115403_3_2_11"/>
<reference evidence="2 3" key="1">
    <citation type="journal article" date="2012" name="J. Bacteriol.">
        <title>Genome Sequence of Radiation-Resistant Modestobacter marinus Strain BC501, a Representative Actinobacterium That Thrives on Calcareous Stone Surfaces.</title>
        <authorList>
            <person name="Normand P."/>
            <person name="Gury J."/>
            <person name="Pujic P."/>
            <person name="Chouaia B."/>
            <person name="Crotti E."/>
            <person name="Brusetti L."/>
            <person name="Daffonchio D."/>
            <person name="Vacherie B."/>
            <person name="Barbe V."/>
            <person name="Medigue C."/>
            <person name="Calteau A."/>
            <person name="Ghodhbane-Gtari F."/>
            <person name="Essoussi I."/>
            <person name="Nouioui I."/>
            <person name="Abbassi-Ghozzi I."/>
            <person name="Gtari M."/>
        </authorList>
    </citation>
    <scope>NUCLEOTIDE SEQUENCE [LARGE SCALE GENOMIC DNA]</scope>
    <source>
        <strain evidence="3">BC 501</strain>
    </source>
</reference>
<accession>I4EU63</accession>
<gene>
    <name evidence="2" type="ordered locus">MODMU_1477</name>
</gene>
<dbReference type="Proteomes" id="UP000006461">
    <property type="component" value="Chromosome"/>
</dbReference>
<dbReference type="SUPFAM" id="SSF52091">
    <property type="entry name" value="SpoIIaa-like"/>
    <property type="match status" value="1"/>
</dbReference>
<evidence type="ECO:0000259" key="1">
    <source>
        <dbReference type="PROSITE" id="PS50801"/>
    </source>
</evidence>
<dbReference type="eggNOG" id="COG1366">
    <property type="taxonomic scope" value="Bacteria"/>
</dbReference>
<dbReference type="Pfam" id="PF13466">
    <property type="entry name" value="STAS_2"/>
    <property type="match status" value="1"/>
</dbReference>
<feature type="domain" description="STAS" evidence="1">
    <location>
        <begin position="29"/>
        <end position="107"/>
    </location>
</feature>
<sequence>MVTSSPSTGPSPVDPSSLAVSVDLPHARVRVAGELDRDSAHHLLEAVEILATRADRSWQLDAADVTFCDAGGLRALTGAHAIAAAHGRSLRLVRRSRPVARLVSLIGEDEVFPPAAPSRRRAARIRCGTTSTP</sequence>
<dbReference type="STRING" id="477641.MODMU_1477"/>
<dbReference type="KEGG" id="mmar:MODMU_1477"/>
<dbReference type="PROSITE" id="PS50801">
    <property type="entry name" value="STAS"/>
    <property type="match status" value="1"/>
</dbReference>
<dbReference type="OMA" id="RIRCGTT"/>
<protein>
    <submittedName>
        <fullName evidence="2">Sulphate transporter/antisigma-factor antagonist STAS</fullName>
    </submittedName>
</protein>
<proteinExistence type="predicted"/>
<evidence type="ECO:0000313" key="3">
    <source>
        <dbReference type="Proteomes" id="UP000006461"/>
    </source>
</evidence>
<name>I4EU63_MODI5</name>
<dbReference type="Gene3D" id="3.30.750.24">
    <property type="entry name" value="STAS domain"/>
    <property type="match status" value="1"/>
</dbReference>
<dbReference type="AlphaFoldDB" id="I4EU63"/>